<dbReference type="EMBL" id="JBJQOH010000004">
    <property type="protein sequence ID" value="KAL3690491.1"/>
    <property type="molecule type" value="Genomic_DNA"/>
</dbReference>
<dbReference type="AlphaFoldDB" id="A0ABD3HK73"/>
<evidence type="ECO:0000313" key="2">
    <source>
        <dbReference type="Proteomes" id="UP001633002"/>
    </source>
</evidence>
<accession>A0ABD3HK73</accession>
<protein>
    <submittedName>
        <fullName evidence="1">Uncharacterized protein</fullName>
    </submittedName>
</protein>
<gene>
    <name evidence="1" type="ORF">R1sor_016800</name>
</gene>
<organism evidence="1 2">
    <name type="scientific">Riccia sorocarpa</name>
    <dbReference type="NCBI Taxonomy" id="122646"/>
    <lineage>
        <taxon>Eukaryota</taxon>
        <taxon>Viridiplantae</taxon>
        <taxon>Streptophyta</taxon>
        <taxon>Embryophyta</taxon>
        <taxon>Marchantiophyta</taxon>
        <taxon>Marchantiopsida</taxon>
        <taxon>Marchantiidae</taxon>
        <taxon>Marchantiales</taxon>
        <taxon>Ricciaceae</taxon>
        <taxon>Riccia</taxon>
    </lineage>
</organism>
<proteinExistence type="predicted"/>
<reference evidence="1 2" key="1">
    <citation type="submission" date="2024-09" db="EMBL/GenBank/DDBJ databases">
        <title>Chromosome-scale assembly of Riccia sorocarpa.</title>
        <authorList>
            <person name="Paukszto L."/>
        </authorList>
    </citation>
    <scope>NUCLEOTIDE SEQUENCE [LARGE SCALE GENOMIC DNA]</scope>
    <source>
        <strain evidence="1">LP-2024</strain>
        <tissue evidence="1">Aerial parts of the thallus</tissue>
    </source>
</reference>
<evidence type="ECO:0000313" key="1">
    <source>
        <dbReference type="EMBL" id="KAL3690491.1"/>
    </source>
</evidence>
<dbReference type="Proteomes" id="UP001633002">
    <property type="component" value="Unassembled WGS sequence"/>
</dbReference>
<keyword evidence="2" id="KW-1185">Reference proteome</keyword>
<name>A0ABD3HK73_9MARC</name>
<sequence>MSSSSVKPFRAANIFRNVLVKKSKSKWFIREALHVFGASLIFLQSSKKDHVNTGFIVHIGQEKDQVDVLVQTEKELVCYELLRKNIQIRECSVPLQKILGPEINVDALGVHFVEDPIWKFVERDSVNWRLGWAF</sequence>
<comment type="caution">
    <text evidence="1">The sequence shown here is derived from an EMBL/GenBank/DDBJ whole genome shotgun (WGS) entry which is preliminary data.</text>
</comment>